<dbReference type="AlphaFoldDB" id="A0A485L917"/>
<evidence type="ECO:0000256" key="1">
    <source>
        <dbReference type="ARBA" id="ARBA00004141"/>
    </source>
</evidence>
<evidence type="ECO:0000256" key="4">
    <source>
        <dbReference type="ARBA" id="ARBA00022692"/>
    </source>
</evidence>
<dbReference type="Proteomes" id="UP000332933">
    <property type="component" value="Unassembled WGS sequence"/>
</dbReference>
<feature type="transmembrane region" description="Helical" evidence="12">
    <location>
        <begin position="446"/>
        <end position="468"/>
    </location>
</feature>
<dbReference type="Gene3D" id="2.60.40.1400">
    <property type="entry name" value="G protein-activated inward rectifier potassium channel 1"/>
    <property type="match status" value="2"/>
</dbReference>
<dbReference type="Gene3D" id="1.10.287.70">
    <property type="match status" value="2"/>
</dbReference>
<keyword evidence="7 12" id="KW-1133">Transmembrane helix</keyword>
<keyword evidence="5 11" id="KW-0851">Voltage-gated channel</keyword>
<dbReference type="PANTHER" id="PTHR11767:SF102">
    <property type="entry name" value="INWARDLY RECTIFYING POTASSIUM CHANNEL 1, ISOFORM F"/>
    <property type="match status" value="1"/>
</dbReference>
<dbReference type="InterPro" id="IPR014756">
    <property type="entry name" value="Ig_E-set"/>
</dbReference>
<keyword evidence="3 11" id="KW-0633">Potassium transport</keyword>
<feature type="domain" description="Inward rectifier potassium channel C-terminal" evidence="13">
    <location>
        <begin position="153"/>
        <end position="297"/>
    </location>
</feature>
<dbReference type="InterPro" id="IPR041647">
    <property type="entry name" value="IRK_C"/>
</dbReference>
<evidence type="ECO:0000256" key="5">
    <source>
        <dbReference type="ARBA" id="ARBA00022882"/>
    </source>
</evidence>
<dbReference type="EMBL" id="CAADRA010005928">
    <property type="protein sequence ID" value="VFT93399.1"/>
    <property type="molecule type" value="Genomic_DNA"/>
</dbReference>
<dbReference type="GO" id="GO:1990573">
    <property type="term" value="P:potassium ion import across plasma membrane"/>
    <property type="evidence" value="ECO:0007669"/>
    <property type="project" value="TreeGrafter"/>
</dbReference>
<evidence type="ECO:0000256" key="8">
    <source>
        <dbReference type="ARBA" id="ARBA00023065"/>
    </source>
</evidence>
<evidence type="ECO:0000256" key="10">
    <source>
        <dbReference type="ARBA" id="ARBA00023303"/>
    </source>
</evidence>
<dbReference type="InterPro" id="IPR013518">
    <property type="entry name" value="K_chnl_inward-rec_Kir_cyto"/>
</dbReference>
<keyword evidence="16" id="KW-1185">Reference proteome</keyword>
<name>A0A485L917_9STRA</name>
<evidence type="ECO:0000256" key="9">
    <source>
        <dbReference type="ARBA" id="ARBA00023136"/>
    </source>
</evidence>
<evidence type="ECO:0000259" key="13">
    <source>
        <dbReference type="Pfam" id="PF17655"/>
    </source>
</evidence>
<evidence type="ECO:0000256" key="2">
    <source>
        <dbReference type="ARBA" id="ARBA00022448"/>
    </source>
</evidence>
<feature type="transmembrane region" description="Helical" evidence="12">
    <location>
        <begin position="52"/>
        <end position="82"/>
    </location>
</feature>
<sequence>MDNYHCSAVGSWRDECLGVRVSQDHTRIFNLSKDKPWFHASHNPRKTWMDTVYILIGTSWTTFSAFMIALTMVLTLLFALLFHCVCGDTDTFENAFDLSYHTFTTIGFGILYPRNTCANYTAAVEVFFASLAKAALAGFVFAKFSMPVAPVAFAARCVVHAYGRHHLALVLRVCNTSRSPRLDHDAVLEASFEVNMLRIEQTSAVDRTLVLRRYRLQLVQADFLALRKDLQLVHVIDATSPLAGLTPTTCAASDFYLQVQMLGVDATSQNAMQAFKVYTAEQVMWGMQFQDMFTVEQVDPGMGQATPQQLVMDYALLDDLVPAPIPPLLLHHHAPPPLLSLHLSDVHATADGLDPLRRRYMRRESSMVDVVDQSFVEQRWRPTTTHDPPLYSLDEAVDLEASFGSAASVAKVENAPLHDRVKPIHIPLPRTFHGMYRQMLNMSWRAIMACNIVFFVVLILVFALLYFAQMETVYAVPDVRANNSDLNLCVSYSVQTIMTIGFGSVGPDPTSSYQNFWVCVQGTLGIMYLTVFTGVAWAKFARPTAHIAFSNHALVTSIDGTRVLLVRAVNLRTHGRLSGNAFRLGVSETNTRTGLRQVHELPLVTARFALINIPATLVHVIDADSPLAKFRTDADFVACNLQMIALFSAVDASFASGVFARKVYRSKDFVVDAHFADCMDLTPHGVEIDFDRFHHWEQ</sequence>
<evidence type="ECO:0000313" key="15">
    <source>
        <dbReference type="EMBL" id="VFT93399.1"/>
    </source>
</evidence>
<evidence type="ECO:0000313" key="16">
    <source>
        <dbReference type="Proteomes" id="UP000332933"/>
    </source>
</evidence>
<keyword evidence="8 11" id="KW-0406">Ion transport</keyword>
<dbReference type="SUPFAM" id="SSF81324">
    <property type="entry name" value="Voltage-gated potassium channels"/>
    <property type="match status" value="2"/>
</dbReference>
<keyword evidence="4 11" id="KW-0812">Transmembrane</keyword>
<dbReference type="Pfam" id="PF17655">
    <property type="entry name" value="IRK_C"/>
    <property type="match status" value="2"/>
</dbReference>
<dbReference type="GO" id="GO:0034765">
    <property type="term" value="P:regulation of monoatomic ion transmembrane transport"/>
    <property type="evidence" value="ECO:0007669"/>
    <property type="project" value="TreeGrafter"/>
</dbReference>
<organism evidence="15 16">
    <name type="scientific">Aphanomyces stellatus</name>
    <dbReference type="NCBI Taxonomy" id="120398"/>
    <lineage>
        <taxon>Eukaryota</taxon>
        <taxon>Sar</taxon>
        <taxon>Stramenopiles</taxon>
        <taxon>Oomycota</taxon>
        <taxon>Saprolegniomycetes</taxon>
        <taxon>Saprolegniales</taxon>
        <taxon>Verrucalvaceae</taxon>
        <taxon>Aphanomyces</taxon>
    </lineage>
</organism>
<comment type="similarity">
    <text evidence="11">Belongs to the inward rectifier-type potassium channel (TC 1.A.2.1) family.</text>
</comment>
<dbReference type="PRINTS" id="PR01320">
    <property type="entry name" value="KIRCHANNEL"/>
</dbReference>
<gene>
    <name evidence="15" type="primary">Aste57867_16628</name>
    <name evidence="14" type="ORF">As57867_016571</name>
    <name evidence="15" type="ORF">ASTE57867_16628</name>
</gene>
<feature type="transmembrane region" description="Helical" evidence="12">
    <location>
        <begin position="515"/>
        <end position="538"/>
    </location>
</feature>
<evidence type="ECO:0000256" key="6">
    <source>
        <dbReference type="ARBA" id="ARBA00022958"/>
    </source>
</evidence>
<comment type="subcellular location">
    <subcellularLocation>
        <location evidence="1 11">Membrane</location>
        <topology evidence="1 11">Multi-pass membrane protein</topology>
    </subcellularLocation>
</comment>
<dbReference type="PANTHER" id="PTHR11767">
    <property type="entry name" value="INWARD RECTIFIER POTASSIUM CHANNEL"/>
    <property type="match status" value="1"/>
</dbReference>
<dbReference type="OrthoDB" id="273257at2759"/>
<dbReference type="EMBL" id="VJMH01005907">
    <property type="protein sequence ID" value="KAF0692287.1"/>
    <property type="molecule type" value="Genomic_DNA"/>
</dbReference>
<keyword evidence="6 11" id="KW-0630">Potassium</keyword>
<evidence type="ECO:0000256" key="3">
    <source>
        <dbReference type="ARBA" id="ARBA00022538"/>
    </source>
</evidence>
<accession>A0A485L917</accession>
<evidence type="ECO:0000256" key="11">
    <source>
        <dbReference type="RuleBase" id="RU003822"/>
    </source>
</evidence>
<dbReference type="GO" id="GO:0005886">
    <property type="term" value="C:plasma membrane"/>
    <property type="evidence" value="ECO:0007669"/>
    <property type="project" value="TreeGrafter"/>
</dbReference>
<evidence type="ECO:0000256" key="7">
    <source>
        <dbReference type="ARBA" id="ARBA00022989"/>
    </source>
</evidence>
<reference evidence="15 16" key="1">
    <citation type="submission" date="2019-03" db="EMBL/GenBank/DDBJ databases">
        <authorList>
            <person name="Gaulin E."/>
            <person name="Dumas B."/>
        </authorList>
    </citation>
    <scope>NUCLEOTIDE SEQUENCE [LARGE SCALE GENOMIC DNA]</scope>
    <source>
        <strain evidence="15">CBS 568.67</strain>
    </source>
</reference>
<evidence type="ECO:0000256" key="12">
    <source>
        <dbReference type="SAM" id="Phobius"/>
    </source>
</evidence>
<keyword evidence="10 11" id="KW-0407">Ion channel</keyword>
<reference evidence="14" key="2">
    <citation type="submission" date="2019-06" db="EMBL/GenBank/DDBJ databases">
        <title>Genomics analysis of Aphanomyces spp. identifies a new class of oomycete effector associated with host adaptation.</title>
        <authorList>
            <person name="Gaulin E."/>
        </authorList>
    </citation>
    <scope>NUCLEOTIDE SEQUENCE</scope>
    <source>
        <strain evidence="14">CBS 578.67</strain>
    </source>
</reference>
<evidence type="ECO:0000313" key="14">
    <source>
        <dbReference type="EMBL" id="KAF0692287.1"/>
    </source>
</evidence>
<dbReference type="InterPro" id="IPR016449">
    <property type="entry name" value="K_chnl_inward-rec_Kir"/>
</dbReference>
<feature type="domain" description="Inward rectifier potassium channel C-terminal" evidence="13">
    <location>
        <begin position="547"/>
        <end position="696"/>
    </location>
</feature>
<dbReference type="GO" id="GO:0005242">
    <property type="term" value="F:inward rectifier potassium channel activity"/>
    <property type="evidence" value="ECO:0007669"/>
    <property type="project" value="InterPro"/>
</dbReference>
<dbReference type="GO" id="GO:0034702">
    <property type="term" value="C:monoatomic ion channel complex"/>
    <property type="evidence" value="ECO:0007669"/>
    <property type="project" value="UniProtKB-KW"/>
</dbReference>
<keyword evidence="2 11" id="KW-0813">Transport</keyword>
<keyword evidence="9 12" id="KW-0472">Membrane</keyword>
<proteinExistence type="inferred from homology"/>
<protein>
    <submittedName>
        <fullName evidence="15">Aste57867_16628 protein</fullName>
    </submittedName>
</protein>
<dbReference type="SUPFAM" id="SSF81296">
    <property type="entry name" value="E set domains"/>
    <property type="match status" value="2"/>
</dbReference>